<evidence type="ECO:0000256" key="1">
    <source>
        <dbReference type="ARBA" id="ARBA00010211"/>
    </source>
</evidence>
<dbReference type="SUPFAM" id="SSF56529">
    <property type="entry name" value="FAH"/>
    <property type="match status" value="1"/>
</dbReference>
<gene>
    <name evidence="4" type="ORF">SAMN02910343_01149</name>
</gene>
<dbReference type="AlphaFoldDB" id="A0A1G5W5V7"/>
<dbReference type="RefSeq" id="WP_091364720.1">
    <property type="nucleotide sequence ID" value="NZ_FMXA01000014.1"/>
</dbReference>
<evidence type="ECO:0000313" key="4">
    <source>
        <dbReference type="EMBL" id="SDA53481.1"/>
    </source>
</evidence>
<reference evidence="4 5" key="1">
    <citation type="submission" date="2016-10" db="EMBL/GenBank/DDBJ databases">
        <authorList>
            <person name="de Groot N.N."/>
        </authorList>
    </citation>
    <scope>NUCLEOTIDE SEQUENCE [LARGE SCALE GENOMIC DNA]</scope>
    <source>
        <strain evidence="4 5">DSM 15230</strain>
    </source>
</reference>
<dbReference type="GO" id="GO:0018773">
    <property type="term" value="F:acetylpyruvate hydrolase activity"/>
    <property type="evidence" value="ECO:0007669"/>
    <property type="project" value="TreeGrafter"/>
</dbReference>
<keyword evidence="2" id="KW-0479">Metal-binding</keyword>
<dbReference type="EMBL" id="FMXA01000014">
    <property type="protein sequence ID" value="SDA53481.1"/>
    <property type="molecule type" value="Genomic_DNA"/>
</dbReference>
<protein>
    <submittedName>
        <fullName evidence="4">2-keto-4-pentenoate hydratase/2-oxohepta-3-ene-1,7-dioic acid hydratase (Catechol pathway)</fullName>
    </submittedName>
</protein>
<dbReference type="InterPro" id="IPR036663">
    <property type="entry name" value="Fumarylacetoacetase_C_sf"/>
</dbReference>
<dbReference type="PANTHER" id="PTHR11820:SF7">
    <property type="entry name" value="ACYLPYRUVASE FAHD1, MITOCHONDRIAL"/>
    <property type="match status" value="1"/>
</dbReference>
<name>A0A1G5W5V7_9FIRM</name>
<dbReference type="GO" id="GO:0019752">
    <property type="term" value="P:carboxylic acid metabolic process"/>
    <property type="evidence" value="ECO:0007669"/>
    <property type="project" value="UniProtKB-ARBA"/>
</dbReference>
<sequence length="296" mass="32804">MQRLVSFNYKGLRQWGVMTTDGTAIIPAVELEETYFIPLAETMEEFIAMGEEGLLNLAQMLEMNKKDKAVEAIPVSEVRIEVPFYPQRNIFCVGKNYPAHVKEFEKNPKAEVPENPVFFTKATTSVIGPDDTINSYPDITSSVDYEGELAVIIGKRGSNIAAEDAMKYVYGYTIINDVTARDLQKKHAQWFRGKSLDTFCPMGPTVMVGSWPVPFTIYTKVNGHLRQEGSTADLIFSIPKLIEVLSSGMTLLPGDVIATGTPQGVGMGMNPPQFLRKGDEVEITIDPIGTLRNKVK</sequence>
<dbReference type="Proteomes" id="UP000199689">
    <property type="component" value="Unassembled WGS sequence"/>
</dbReference>
<feature type="domain" description="Fumarylacetoacetase-like C-terminal" evidence="3">
    <location>
        <begin position="90"/>
        <end position="295"/>
    </location>
</feature>
<dbReference type="Gene3D" id="3.90.850.10">
    <property type="entry name" value="Fumarylacetoacetase-like, C-terminal domain"/>
    <property type="match status" value="1"/>
</dbReference>
<evidence type="ECO:0000256" key="2">
    <source>
        <dbReference type="ARBA" id="ARBA00022723"/>
    </source>
</evidence>
<dbReference type="Pfam" id="PF01557">
    <property type="entry name" value="FAA_hydrolase"/>
    <property type="match status" value="1"/>
</dbReference>
<evidence type="ECO:0000313" key="5">
    <source>
        <dbReference type="Proteomes" id="UP000199689"/>
    </source>
</evidence>
<proteinExistence type="inferred from homology"/>
<evidence type="ECO:0000259" key="3">
    <source>
        <dbReference type="Pfam" id="PF01557"/>
    </source>
</evidence>
<dbReference type="GO" id="GO:0046872">
    <property type="term" value="F:metal ion binding"/>
    <property type="evidence" value="ECO:0007669"/>
    <property type="project" value="UniProtKB-KW"/>
</dbReference>
<dbReference type="GO" id="GO:0016853">
    <property type="term" value="F:isomerase activity"/>
    <property type="evidence" value="ECO:0007669"/>
    <property type="project" value="UniProtKB-ARBA"/>
</dbReference>
<comment type="similarity">
    <text evidence="1">Belongs to the FAH family.</text>
</comment>
<dbReference type="STRING" id="209880.SAMN02910343_01149"/>
<keyword evidence="5" id="KW-1185">Reference proteome</keyword>
<accession>A0A1G5W5V7</accession>
<dbReference type="PANTHER" id="PTHR11820">
    <property type="entry name" value="ACYLPYRUVASE"/>
    <property type="match status" value="1"/>
</dbReference>
<dbReference type="GeneID" id="87756166"/>
<dbReference type="InterPro" id="IPR011234">
    <property type="entry name" value="Fumarylacetoacetase-like_C"/>
</dbReference>
<dbReference type="OrthoDB" id="9805307at2"/>
<dbReference type="FunFam" id="3.90.850.10:FF:000002">
    <property type="entry name" value="2-hydroxyhepta-2,4-diene-1,7-dioate isomerase"/>
    <property type="match status" value="1"/>
</dbReference>
<organism evidence="4 5">
    <name type="scientific">Allisonella histaminiformans</name>
    <dbReference type="NCBI Taxonomy" id="209880"/>
    <lineage>
        <taxon>Bacteria</taxon>
        <taxon>Bacillati</taxon>
        <taxon>Bacillota</taxon>
        <taxon>Negativicutes</taxon>
        <taxon>Veillonellales</taxon>
        <taxon>Veillonellaceae</taxon>
        <taxon>Allisonella</taxon>
    </lineage>
</organism>